<dbReference type="Gene3D" id="3.40.50.2300">
    <property type="match status" value="2"/>
</dbReference>
<dbReference type="PANTHER" id="PTHR30036">
    <property type="entry name" value="D-XYLOSE-BINDING PERIPLASMIC PROTEIN"/>
    <property type="match status" value="1"/>
</dbReference>
<reference evidence="5 6" key="1">
    <citation type="journal article" date="2019" name="Int. J. Syst. Evol. Microbiol.">
        <title>The Global Catalogue of Microorganisms (GCM) 10K type strain sequencing project: providing services to taxonomists for standard genome sequencing and annotation.</title>
        <authorList>
            <consortium name="The Broad Institute Genomics Platform"/>
            <consortium name="The Broad Institute Genome Sequencing Center for Infectious Disease"/>
            <person name="Wu L."/>
            <person name="Ma J."/>
        </authorList>
    </citation>
    <scope>NUCLEOTIDE SEQUENCE [LARGE SCALE GENOMIC DNA]</scope>
    <source>
        <strain evidence="5 6">JCM 3106</strain>
    </source>
</reference>
<keyword evidence="2 3" id="KW-0732">Signal</keyword>
<feature type="chain" id="PRO_5045979983" evidence="3">
    <location>
        <begin position="21"/>
        <end position="372"/>
    </location>
</feature>
<feature type="signal peptide" evidence="3">
    <location>
        <begin position="1"/>
        <end position="20"/>
    </location>
</feature>
<evidence type="ECO:0000313" key="6">
    <source>
        <dbReference type="Proteomes" id="UP001499930"/>
    </source>
</evidence>
<dbReference type="EMBL" id="BAAAWD010000015">
    <property type="protein sequence ID" value="GAA3025202.1"/>
    <property type="molecule type" value="Genomic_DNA"/>
</dbReference>
<protein>
    <submittedName>
        <fullName evidence="5">Substrate-binding domain-containing protein</fullName>
    </submittedName>
</protein>
<feature type="domain" description="Periplasmic binding protein" evidence="4">
    <location>
        <begin position="48"/>
        <end position="312"/>
    </location>
</feature>
<evidence type="ECO:0000256" key="1">
    <source>
        <dbReference type="ARBA" id="ARBA00004196"/>
    </source>
</evidence>
<dbReference type="Proteomes" id="UP001499930">
    <property type="component" value="Unassembled WGS sequence"/>
</dbReference>
<comment type="subcellular location">
    <subcellularLocation>
        <location evidence="1">Cell envelope</location>
    </subcellularLocation>
</comment>
<dbReference type="RefSeq" id="WP_344901026.1">
    <property type="nucleotide sequence ID" value="NZ_BAAAWD010000015.1"/>
</dbReference>
<dbReference type="InterPro" id="IPR025997">
    <property type="entry name" value="SBP_2_dom"/>
</dbReference>
<evidence type="ECO:0000256" key="3">
    <source>
        <dbReference type="SAM" id="SignalP"/>
    </source>
</evidence>
<gene>
    <name evidence="5" type="ORF">GCM10017559_58570</name>
</gene>
<evidence type="ECO:0000313" key="5">
    <source>
        <dbReference type="EMBL" id="GAA3025202.1"/>
    </source>
</evidence>
<organism evidence="5 6">
    <name type="scientific">Streptosporangium longisporum</name>
    <dbReference type="NCBI Taxonomy" id="46187"/>
    <lineage>
        <taxon>Bacteria</taxon>
        <taxon>Bacillati</taxon>
        <taxon>Actinomycetota</taxon>
        <taxon>Actinomycetes</taxon>
        <taxon>Streptosporangiales</taxon>
        <taxon>Streptosporangiaceae</taxon>
        <taxon>Streptosporangium</taxon>
    </lineage>
</organism>
<dbReference type="SUPFAM" id="SSF53822">
    <property type="entry name" value="Periplasmic binding protein-like I"/>
    <property type="match status" value="1"/>
</dbReference>
<dbReference type="PROSITE" id="PS51257">
    <property type="entry name" value="PROKAR_LIPOPROTEIN"/>
    <property type="match status" value="1"/>
</dbReference>
<dbReference type="PANTHER" id="PTHR30036:SF1">
    <property type="entry name" value="D-XYLOSE-BINDING PERIPLASMIC PROTEIN"/>
    <property type="match status" value="1"/>
</dbReference>
<sequence>MRKGILSMTTAAAVMTLGLAACGSEEPTTAAPSGAPSAAASSAAAGKIGVILPDSKSSARWETADRKYLEEAFKAAGVAYDIQNAQGDKTQFQTIADQMITNGATVLMIVNLDSGTGKAVLDKAKAQGVATIDYDRLTLNGGASYYVSFDNTKVGTLQGEGLVKCLTDKKAEKPIVAELNGSPTDNNATLFKNGYDGVLKAKYDSKEYVKGPDQSVPDWDNAQAGTIFEQMLTEQPKIAGVLAANDGLGNAAITVLKKNNLNGKVPVTGQDATVQGLQNILAGDQCMTVYKAIKKEADAAAELAIGLAKGEKPAASGTVKDTESGADVPAVLLDPQPIFFDSVKDVVADGFVTKEELCTGDFAKKCTEAGIE</sequence>
<accession>A0ABN3YEP2</accession>
<dbReference type="InterPro" id="IPR050555">
    <property type="entry name" value="Bact_Solute-Bind_Prot2"/>
</dbReference>
<evidence type="ECO:0000259" key="4">
    <source>
        <dbReference type="Pfam" id="PF13407"/>
    </source>
</evidence>
<proteinExistence type="predicted"/>
<dbReference type="Pfam" id="PF13407">
    <property type="entry name" value="Peripla_BP_4"/>
    <property type="match status" value="1"/>
</dbReference>
<evidence type="ECO:0000256" key="2">
    <source>
        <dbReference type="ARBA" id="ARBA00022729"/>
    </source>
</evidence>
<comment type="caution">
    <text evidence="5">The sequence shown here is derived from an EMBL/GenBank/DDBJ whole genome shotgun (WGS) entry which is preliminary data.</text>
</comment>
<keyword evidence="6" id="KW-1185">Reference proteome</keyword>
<name>A0ABN3YEP2_9ACTN</name>
<dbReference type="InterPro" id="IPR028082">
    <property type="entry name" value="Peripla_BP_I"/>
</dbReference>